<gene>
    <name evidence="3" type="ORF">FEV51_05215</name>
</gene>
<sequence>MRSKHALLLAALASSALTGCNDAQPQADNSAGPELGLFTTLPIYWGEGEDITALLDPAGEPDWVRSALEERYRLQPLDTLSPDTLKPLALIFLAQPRVLAPAENLALDEWVRSGGRALIMADPMLTRHSEYALGDKRRPQDVAVLSPILARWGLELRFNEDQQGGERNANSDGYAIPVDLAGQFVLKSTDAPADCTVSEDGILARCRIGEGQVTLLADAALLDWEGPGAPPPQRRGALDSLLAESLVN</sequence>
<dbReference type="InterPro" id="IPR019196">
    <property type="entry name" value="ABC_transp_unknown"/>
</dbReference>
<dbReference type="PROSITE" id="PS51257">
    <property type="entry name" value="PROKAR_LIPOPROTEIN"/>
    <property type="match status" value="1"/>
</dbReference>
<evidence type="ECO:0000259" key="2">
    <source>
        <dbReference type="Pfam" id="PF09822"/>
    </source>
</evidence>
<comment type="caution">
    <text evidence="3">The sequence shown here is derived from an EMBL/GenBank/DDBJ whole genome shotgun (WGS) entry which is preliminary data.</text>
</comment>
<reference evidence="3 4" key="1">
    <citation type="submission" date="2019-05" db="EMBL/GenBank/DDBJ databases">
        <title>Erythrobacter marisflavi sp. nov., isolated from isolated from water of an estuary environment.</title>
        <authorList>
            <person name="Yoon J.-H."/>
        </authorList>
    </citation>
    <scope>NUCLEOTIDE SEQUENCE [LARGE SCALE GENOMIC DNA]</scope>
    <source>
        <strain evidence="3 4">KEM-5</strain>
    </source>
</reference>
<dbReference type="RefSeq" id="WP_138616670.1">
    <property type="nucleotide sequence ID" value="NZ_VCAO01000002.1"/>
</dbReference>
<accession>A0A5S3PYC2</accession>
<keyword evidence="1" id="KW-0732">Signal</keyword>
<dbReference type="SUPFAM" id="SSF52317">
    <property type="entry name" value="Class I glutamine amidotransferase-like"/>
    <property type="match status" value="1"/>
</dbReference>
<evidence type="ECO:0000256" key="1">
    <source>
        <dbReference type="SAM" id="SignalP"/>
    </source>
</evidence>
<dbReference type="OrthoDB" id="7390937at2"/>
<dbReference type="EMBL" id="VCAO01000002">
    <property type="protein sequence ID" value="TMM48796.1"/>
    <property type="molecule type" value="Genomic_DNA"/>
</dbReference>
<dbReference type="AlphaFoldDB" id="A0A5S3PYC2"/>
<feature type="signal peptide" evidence="1">
    <location>
        <begin position="1"/>
        <end position="23"/>
    </location>
</feature>
<protein>
    <submittedName>
        <fullName evidence="3">ABC transporter</fullName>
    </submittedName>
</protein>
<name>A0A5S3PYC2_9SPHN</name>
<keyword evidence="4" id="KW-1185">Reference proteome</keyword>
<organism evidence="3 4">
    <name type="scientific">Qipengyuania marisflavi</name>
    <dbReference type="NCBI Taxonomy" id="2486356"/>
    <lineage>
        <taxon>Bacteria</taxon>
        <taxon>Pseudomonadati</taxon>
        <taxon>Pseudomonadota</taxon>
        <taxon>Alphaproteobacteria</taxon>
        <taxon>Sphingomonadales</taxon>
        <taxon>Erythrobacteraceae</taxon>
        <taxon>Qipengyuania</taxon>
    </lineage>
</organism>
<dbReference type="Pfam" id="PF09822">
    <property type="entry name" value="ABC_transp_aux"/>
    <property type="match status" value="1"/>
</dbReference>
<dbReference type="Proteomes" id="UP000309668">
    <property type="component" value="Unassembled WGS sequence"/>
</dbReference>
<evidence type="ECO:0000313" key="4">
    <source>
        <dbReference type="Proteomes" id="UP000309668"/>
    </source>
</evidence>
<feature type="domain" description="ABC-type uncharacterised transport system" evidence="2">
    <location>
        <begin position="64"/>
        <end position="157"/>
    </location>
</feature>
<feature type="chain" id="PRO_5024346430" evidence="1">
    <location>
        <begin position="24"/>
        <end position="248"/>
    </location>
</feature>
<dbReference type="InterPro" id="IPR029062">
    <property type="entry name" value="Class_I_gatase-like"/>
</dbReference>
<evidence type="ECO:0000313" key="3">
    <source>
        <dbReference type="EMBL" id="TMM48796.1"/>
    </source>
</evidence>
<proteinExistence type="predicted"/>